<feature type="transmembrane region" description="Helical" evidence="6">
    <location>
        <begin position="155"/>
        <end position="174"/>
    </location>
</feature>
<protein>
    <submittedName>
        <fullName evidence="8">G_PROTEIN_RECEP_F1_2 domain-containing protein</fullName>
    </submittedName>
</protein>
<accession>A0A1I7S1Q0</accession>
<comment type="subcellular location">
    <subcellularLocation>
        <location evidence="1">Membrane</location>
        <topology evidence="1">Multi-pass membrane protein</topology>
    </subcellularLocation>
</comment>
<evidence type="ECO:0000256" key="2">
    <source>
        <dbReference type="ARBA" id="ARBA00022692"/>
    </source>
</evidence>
<evidence type="ECO:0000256" key="3">
    <source>
        <dbReference type="ARBA" id="ARBA00022989"/>
    </source>
</evidence>
<dbReference type="AlphaFoldDB" id="A0A1I7S1Q0"/>
<feature type="transmembrane region" description="Helical" evidence="6">
    <location>
        <begin position="198"/>
        <end position="219"/>
    </location>
</feature>
<feature type="transmembrane region" description="Helical" evidence="6">
    <location>
        <begin position="251"/>
        <end position="273"/>
    </location>
</feature>
<dbReference type="WBParaSite" id="BXY_0692800.1">
    <property type="protein sequence ID" value="BXY_0692800.1"/>
    <property type="gene ID" value="BXY_0692800"/>
</dbReference>
<comment type="similarity">
    <text evidence="5">Belongs to the nematode receptor-like protein sra family.</text>
</comment>
<feature type="transmembrane region" description="Helical" evidence="6">
    <location>
        <begin position="70"/>
        <end position="98"/>
    </location>
</feature>
<evidence type="ECO:0000313" key="7">
    <source>
        <dbReference type="Proteomes" id="UP000095284"/>
    </source>
</evidence>
<name>A0A1I7S1Q0_BURXY</name>
<dbReference type="InterPro" id="IPR051080">
    <property type="entry name" value="Nematode_rcpt-like_serp_alpha"/>
</dbReference>
<dbReference type="Proteomes" id="UP000095284">
    <property type="component" value="Unplaced"/>
</dbReference>
<evidence type="ECO:0000256" key="4">
    <source>
        <dbReference type="ARBA" id="ARBA00023136"/>
    </source>
</evidence>
<keyword evidence="3 6" id="KW-1133">Transmembrane helix</keyword>
<dbReference type="Gene3D" id="1.20.1070.10">
    <property type="entry name" value="Rhodopsin 7-helix transmembrane proteins"/>
    <property type="match status" value="1"/>
</dbReference>
<feature type="transmembrane region" description="Helical" evidence="6">
    <location>
        <begin position="39"/>
        <end position="58"/>
    </location>
</feature>
<dbReference type="Pfam" id="PF10292">
    <property type="entry name" value="7TM_GPCR_Srab"/>
    <property type="match status" value="1"/>
</dbReference>
<proteinExistence type="inferred from homology"/>
<evidence type="ECO:0000313" key="8">
    <source>
        <dbReference type="WBParaSite" id="BXY_0692800.1"/>
    </source>
</evidence>
<organism evidence="7 8">
    <name type="scientific">Bursaphelenchus xylophilus</name>
    <name type="common">Pinewood nematode worm</name>
    <name type="synonym">Aphelenchoides xylophilus</name>
    <dbReference type="NCBI Taxonomy" id="6326"/>
    <lineage>
        <taxon>Eukaryota</taxon>
        <taxon>Metazoa</taxon>
        <taxon>Ecdysozoa</taxon>
        <taxon>Nematoda</taxon>
        <taxon>Chromadorea</taxon>
        <taxon>Rhabditida</taxon>
        <taxon>Tylenchina</taxon>
        <taxon>Tylenchomorpha</taxon>
        <taxon>Aphelenchoidea</taxon>
        <taxon>Aphelenchoididae</taxon>
        <taxon>Bursaphelenchus</taxon>
    </lineage>
</organism>
<dbReference type="InterPro" id="IPR019408">
    <property type="entry name" value="7TM_GPCR_serpentine_rcpt_Srab"/>
</dbReference>
<sequence length="364" mass="41951">MDGFLLSEISAKELRAMSDELCELTEAYNKSAFSRGVELVTVLNSFIGFIVLISVFARKKKLTAHPNFKVIITNLAIVILIQTSTNMISNLVIFIRAFVYIEYCTNVYPFWLGALLKWPLTWTTTTLTMLHFFICIERIMARMYKDDYERKGRGFGMTAVLVAWLVTILINYELCKPPSFTYRMPYCDSQIMKDQPKAAYVSMVLFGIEMITTFSDLMLQYFNKKSAQIIFDRYSLSRSYQIRENYFTSRLVFPVACAHSALYVLYLLCSFIAKNLQAINEDKVFSRSLVISIHNFAILSCTVSMLVYCNRLEAFGKQRELCETAYSNAIATKLYFNQLELQFDEAHSNKPKQSRMGISPTRSI</sequence>
<dbReference type="PANTHER" id="PTHR31357">
    <property type="entry name" value="SERPENTINE RECEPTOR CLASS ALPHA-10"/>
    <property type="match status" value="1"/>
</dbReference>
<dbReference type="GO" id="GO:0016020">
    <property type="term" value="C:membrane"/>
    <property type="evidence" value="ECO:0007669"/>
    <property type="project" value="UniProtKB-SubCell"/>
</dbReference>
<evidence type="ECO:0000256" key="5">
    <source>
        <dbReference type="ARBA" id="ARBA00037994"/>
    </source>
</evidence>
<dbReference type="PANTHER" id="PTHR31357:SF5">
    <property type="entry name" value="SERPENTINE RECEPTOR CLASS ALPHA-1-RELATED"/>
    <property type="match status" value="1"/>
</dbReference>
<dbReference type="GO" id="GO:0004984">
    <property type="term" value="F:olfactory receptor activity"/>
    <property type="evidence" value="ECO:0007669"/>
    <property type="project" value="TreeGrafter"/>
</dbReference>
<feature type="transmembrane region" description="Helical" evidence="6">
    <location>
        <begin position="285"/>
        <end position="309"/>
    </location>
</feature>
<evidence type="ECO:0000256" key="6">
    <source>
        <dbReference type="SAM" id="Phobius"/>
    </source>
</evidence>
<reference evidence="8" key="1">
    <citation type="submission" date="2016-11" db="UniProtKB">
        <authorList>
            <consortium name="WormBaseParasite"/>
        </authorList>
    </citation>
    <scope>IDENTIFICATION</scope>
</reference>
<keyword evidence="2 6" id="KW-0812">Transmembrane</keyword>
<keyword evidence="4 6" id="KW-0472">Membrane</keyword>
<feature type="transmembrane region" description="Helical" evidence="6">
    <location>
        <begin position="110"/>
        <end position="134"/>
    </location>
</feature>
<evidence type="ECO:0000256" key="1">
    <source>
        <dbReference type="ARBA" id="ARBA00004141"/>
    </source>
</evidence>